<evidence type="ECO:0000313" key="3">
    <source>
        <dbReference type="Proteomes" id="UP001164705"/>
    </source>
</evidence>
<protein>
    <submittedName>
        <fullName evidence="2">DUF423 domain-containing protein</fullName>
    </submittedName>
</protein>
<dbReference type="EMBL" id="CP113088">
    <property type="protein sequence ID" value="WAC01390.1"/>
    <property type="molecule type" value="Genomic_DNA"/>
</dbReference>
<dbReference type="KEGG" id="lnu:N7U66_15205"/>
<feature type="transmembrane region" description="Helical" evidence="1">
    <location>
        <begin position="87"/>
        <end position="107"/>
    </location>
</feature>
<accession>A0A9E8MUW6</accession>
<gene>
    <name evidence="2" type="ORF">N7U66_15205</name>
</gene>
<name>A0A9E8MUW6_9FLAO</name>
<keyword evidence="1" id="KW-0812">Transmembrane</keyword>
<reference evidence="2" key="1">
    <citation type="submission" date="2022-11" db="EMBL/GenBank/DDBJ databases">
        <title>Lacinutrix neustonica HL-RS19T sp. nov., isolated from the surface microlayer sample of brackish Lake Shihwa.</title>
        <authorList>
            <person name="Choi J.Y."/>
            <person name="Hwang C.Y."/>
        </authorList>
    </citation>
    <scope>NUCLEOTIDE SEQUENCE</scope>
    <source>
        <strain evidence="2">HL-RS19</strain>
    </source>
</reference>
<organism evidence="2 3">
    <name type="scientific">Lacinutrix neustonica</name>
    <dbReference type="NCBI Taxonomy" id="2980107"/>
    <lineage>
        <taxon>Bacteria</taxon>
        <taxon>Pseudomonadati</taxon>
        <taxon>Bacteroidota</taxon>
        <taxon>Flavobacteriia</taxon>
        <taxon>Flavobacteriales</taxon>
        <taxon>Flavobacteriaceae</taxon>
        <taxon>Lacinutrix</taxon>
    </lineage>
</organism>
<sequence>MKKWNFKSKSNPKVISKRLEAAVGPVNGFVFNMNHEKNNSITFKMRKRILYAWYLFFLNSIVVHGKLSQTDIENETDVEISFNQHFLWKLVIITNIIAGFSILIAVFSRENSSVYMYLIGAILLAIGLLLWIRVQKKYERNIQEYKTLISEILEA</sequence>
<dbReference type="RefSeq" id="WP_267676004.1">
    <property type="nucleotide sequence ID" value="NZ_CP113088.1"/>
</dbReference>
<evidence type="ECO:0000256" key="1">
    <source>
        <dbReference type="SAM" id="Phobius"/>
    </source>
</evidence>
<proteinExistence type="predicted"/>
<keyword evidence="1" id="KW-1133">Transmembrane helix</keyword>
<evidence type="ECO:0000313" key="2">
    <source>
        <dbReference type="EMBL" id="WAC01390.1"/>
    </source>
</evidence>
<dbReference type="Proteomes" id="UP001164705">
    <property type="component" value="Chromosome"/>
</dbReference>
<feature type="transmembrane region" description="Helical" evidence="1">
    <location>
        <begin position="114"/>
        <end position="132"/>
    </location>
</feature>
<dbReference type="AlphaFoldDB" id="A0A9E8MUW6"/>
<keyword evidence="1" id="KW-0472">Membrane</keyword>
<keyword evidence="3" id="KW-1185">Reference proteome</keyword>